<dbReference type="Proteomes" id="UP000256913">
    <property type="component" value="Unassembled WGS sequence"/>
</dbReference>
<accession>A0A3E0A0I4</accession>
<dbReference type="RefSeq" id="WP_116070816.1">
    <property type="nucleotide sequence ID" value="NZ_BONB01000063.1"/>
</dbReference>
<sequence>MGSPLLPLGDRRAGVVLVVAKAPVPGLAKTRLCPPATLRQAAEVARAALLCTAAAVRAATRTPVLAHTGSFGDAVGPAGLRRVFAGWRRLPQRGDGLAERLANAHADVAVTLPGQPVVQIGMDTPQVTAALLGAALRKLDDTDAVIGPAADGGWWAVGFRDPTHAAALRDVPMSTATTFDHTRAAIAARGLRITELPTLTDVDDWPAAHAVARLIPDTAFARVVGRVAARLPRGQQQVVDRDGGERLHDEPATAAAGR</sequence>
<name>A0A3E0A0I4_9ACTN</name>
<evidence type="ECO:0000313" key="2">
    <source>
        <dbReference type="EMBL" id="REF99670.1"/>
    </source>
</evidence>
<dbReference type="InterPro" id="IPR018641">
    <property type="entry name" value="Trfase_1_rSAM/seldom-assoc"/>
</dbReference>
<dbReference type="Pfam" id="PF09837">
    <property type="entry name" value="DUF2064"/>
    <property type="match status" value="1"/>
</dbReference>
<organism evidence="2 3">
    <name type="scientific">Asanoa ferruginea</name>
    <dbReference type="NCBI Taxonomy" id="53367"/>
    <lineage>
        <taxon>Bacteria</taxon>
        <taxon>Bacillati</taxon>
        <taxon>Actinomycetota</taxon>
        <taxon>Actinomycetes</taxon>
        <taxon>Micromonosporales</taxon>
        <taxon>Micromonosporaceae</taxon>
        <taxon>Asanoa</taxon>
    </lineage>
</organism>
<evidence type="ECO:0000313" key="3">
    <source>
        <dbReference type="Proteomes" id="UP000256913"/>
    </source>
</evidence>
<reference evidence="2 3" key="1">
    <citation type="submission" date="2018-08" db="EMBL/GenBank/DDBJ databases">
        <title>Sequencing the genomes of 1000 actinobacteria strains.</title>
        <authorList>
            <person name="Klenk H.-P."/>
        </authorList>
    </citation>
    <scope>NUCLEOTIDE SEQUENCE [LARGE SCALE GENOMIC DNA]</scope>
    <source>
        <strain evidence="2 3">DSM 44099</strain>
    </source>
</reference>
<feature type="compositionally biased region" description="Basic and acidic residues" evidence="1">
    <location>
        <begin position="239"/>
        <end position="251"/>
    </location>
</feature>
<protein>
    <recommendedName>
        <fullName evidence="4">Glycosyltransferase A (GT-A) superfamily protein (DUF2064 family)</fullName>
    </recommendedName>
</protein>
<dbReference type="SUPFAM" id="SSF53448">
    <property type="entry name" value="Nucleotide-diphospho-sugar transferases"/>
    <property type="match status" value="1"/>
</dbReference>
<dbReference type="PANTHER" id="PTHR36529">
    <property type="entry name" value="SLL1095 PROTEIN"/>
    <property type="match status" value="1"/>
</dbReference>
<evidence type="ECO:0000256" key="1">
    <source>
        <dbReference type="SAM" id="MobiDB-lite"/>
    </source>
</evidence>
<keyword evidence="3" id="KW-1185">Reference proteome</keyword>
<evidence type="ECO:0008006" key="4">
    <source>
        <dbReference type="Google" id="ProtNLM"/>
    </source>
</evidence>
<dbReference type="InterPro" id="IPR029044">
    <property type="entry name" value="Nucleotide-diphossugar_trans"/>
</dbReference>
<gene>
    <name evidence="2" type="ORF">DFJ67_5710</name>
</gene>
<dbReference type="EMBL" id="QUMQ01000001">
    <property type="protein sequence ID" value="REF99670.1"/>
    <property type="molecule type" value="Genomic_DNA"/>
</dbReference>
<dbReference type="Gene3D" id="3.90.550.10">
    <property type="entry name" value="Spore Coat Polysaccharide Biosynthesis Protein SpsA, Chain A"/>
    <property type="match status" value="1"/>
</dbReference>
<dbReference type="AlphaFoldDB" id="A0A3E0A0I4"/>
<proteinExistence type="predicted"/>
<comment type="caution">
    <text evidence="2">The sequence shown here is derived from an EMBL/GenBank/DDBJ whole genome shotgun (WGS) entry which is preliminary data.</text>
</comment>
<dbReference type="OrthoDB" id="9798250at2"/>
<feature type="region of interest" description="Disordered" evidence="1">
    <location>
        <begin position="232"/>
        <end position="258"/>
    </location>
</feature>
<dbReference type="PANTHER" id="PTHR36529:SF1">
    <property type="entry name" value="GLYCOSYLTRANSFERASE"/>
    <property type="match status" value="1"/>
</dbReference>